<dbReference type="GO" id="GO:0016036">
    <property type="term" value="P:cellular response to phosphate starvation"/>
    <property type="evidence" value="ECO:0007669"/>
    <property type="project" value="TreeGrafter"/>
</dbReference>
<gene>
    <name evidence="13" type="ORF">FPS98_03875</name>
</gene>
<dbReference type="InterPro" id="IPR050351">
    <property type="entry name" value="BphY/WalK/GraS-like"/>
</dbReference>
<reference evidence="13 14" key="1">
    <citation type="submission" date="2019-07" db="EMBL/GenBank/DDBJ databases">
        <title>Characterization of Brevibacillus brevis HK544, as a potential biocontrol agent.</title>
        <authorList>
            <person name="Kim H."/>
        </authorList>
    </citation>
    <scope>NUCLEOTIDE SEQUENCE [LARGE SCALE GENOMIC DNA]</scope>
    <source>
        <strain evidence="13 14">HK544</strain>
    </source>
</reference>
<dbReference type="InterPro" id="IPR003594">
    <property type="entry name" value="HATPase_dom"/>
</dbReference>
<evidence type="ECO:0000256" key="6">
    <source>
        <dbReference type="ARBA" id="ARBA00022741"/>
    </source>
</evidence>
<dbReference type="InterPro" id="IPR003661">
    <property type="entry name" value="HisK_dim/P_dom"/>
</dbReference>
<feature type="domain" description="Histidine kinase" evidence="12">
    <location>
        <begin position="126"/>
        <end position="342"/>
    </location>
</feature>
<name>A0A517I2Q7_BREBE</name>
<keyword evidence="5" id="KW-0808">Transferase</keyword>
<dbReference type="Pfam" id="PF00512">
    <property type="entry name" value="HisKA"/>
    <property type="match status" value="1"/>
</dbReference>
<keyword evidence="11" id="KW-1133">Transmembrane helix</keyword>
<dbReference type="CDD" id="cd00075">
    <property type="entry name" value="HATPase"/>
    <property type="match status" value="1"/>
</dbReference>
<dbReference type="PROSITE" id="PS50109">
    <property type="entry name" value="HIS_KIN"/>
    <property type="match status" value="1"/>
</dbReference>
<sequence length="342" mass="39707">MKLLRKLVLHYLLIFITVFLVSQAVYISSYYLHVYIDFWVLFFGTFLLIALLYSIKMSAPIFYFLKWLDLLSQGIYEEPKLSPRKKRSFRLYKELIVKMQQLTSRLRQNEMERKELEAMRREWTSGVTHDLKTPLSYIQGYSTMLLSEDHHWTEEERKTFLTIMQEKALHMQQLINDLNESFQFENGAVQLDKKQTDIIPFLRELVDDAQYQPSVGKSLLHFQSDQETLVYRYDEHVLRRALTNFLMNAVIHNPAGTEITLSVQCDTELTITITDNGIGMTAEEQKKLFERYYRGTSTDTPIGGTGLGMAIAKQLIVAHRGTIQVQSSPGKGTTINISLPLE</sequence>
<dbReference type="SMART" id="SM00388">
    <property type="entry name" value="HisKA"/>
    <property type="match status" value="1"/>
</dbReference>
<dbReference type="PANTHER" id="PTHR45453:SF1">
    <property type="entry name" value="PHOSPHATE REGULON SENSOR PROTEIN PHOR"/>
    <property type="match status" value="1"/>
</dbReference>
<dbReference type="Gene3D" id="1.10.287.130">
    <property type="match status" value="1"/>
</dbReference>
<proteinExistence type="predicted"/>
<evidence type="ECO:0000256" key="2">
    <source>
        <dbReference type="ARBA" id="ARBA00004651"/>
    </source>
</evidence>
<dbReference type="SUPFAM" id="SSF47384">
    <property type="entry name" value="Homodimeric domain of signal transducing histidine kinase"/>
    <property type="match status" value="1"/>
</dbReference>
<dbReference type="Pfam" id="PF02518">
    <property type="entry name" value="HATPase_c"/>
    <property type="match status" value="1"/>
</dbReference>
<dbReference type="Gene3D" id="3.30.565.10">
    <property type="entry name" value="Histidine kinase-like ATPase, C-terminal domain"/>
    <property type="match status" value="1"/>
</dbReference>
<keyword evidence="11" id="KW-0812">Transmembrane</keyword>
<dbReference type="CDD" id="cd00082">
    <property type="entry name" value="HisKA"/>
    <property type="match status" value="1"/>
</dbReference>
<dbReference type="InterPro" id="IPR036097">
    <property type="entry name" value="HisK_dim/P_sf"/>
</dbReference>
<evidence type="ECO:0000256" key="4">
    <source>
        <dbReference type="ARBA" id="ARBA00022553"/>
    </source>
</evidence>
<dbReference type="GO" id="GO:0004721">
    <property type="term" value="F:phosphoprotein phosphatase activity"/>
    <property type="evidence" value="ECO:0007669"/>
    <property type="project" value="TreeGrafter"/>
</dbReference>
<comment type="subcellular location">
    <subcellularLocation>
        <location evidence="2">Cell membrane</location>
        <topology evidence="2">Multi-pass membrane protein</topology>
    </subcellularLocation>
</comment>
<dbReference type="EC" id="2.7.13.3" evidence="3"/>
<dbReference type="GO" id="GO:0005524">
    <property type="term" value="F:ATP binding"/>
    <property type="evidence" value="ECO:0007669"/>
    <property type="project" value="UniProtKB-KW"/>
</dbReference>
<keyword evidence="7 13" id="KW-0418">Kinase</keyword>
<evidence type="ECO:0000256" key="10">
    <source>
        <dbReference type="SAM" id="Coils"/>
    </source>
</evidence>
<dbReference type="FunFam" id="3.30.565.10:FF:000006">
    <property type="entry name" value="Sensor histidine kinase WalK"/>
    <property type="match status" value="1"/>
</dbReference>
<dbReference type="InterPro" id="IPR005467">
    <property type="entry name" value="His_kinase_dom"/>
</dbReference>
<dbReference type="Proteomes" id="UP000317713">
    <property type="component" value="Chromosome"/>
</dbReference>
<accession>A0A517I2Q7</accession>
<dbReference type="EMBL" id="CP042161">
    <property type="protein sequence ID" value="QDS33187.1"/>
    <property type="molecule type" value="Genomic_DNA"/>
</dbReference>
<protein>
    <recommendedName>
        <fullName evidence="3">histidine kinase</fullName>
        <ecNumber evidence="3">2.7.13.3</ecNumber>
    </recommendedName>
</protein>
<keyword evidence="6" id="KW-0547">Nucleotide-binding</keyword>
<feature type="coiled-coil region" evidence="10">
    <location>
        <begin position="92"/>
        <end position="119"/>
    </location>
</feature>
<evidence type="ECO:0000256" key="5">
    <source>
        <dbReference type="ARBA" id="ARBA00022679"/>
    </source>
</evidence>
<evidence type="ECO:0000313" key="13">
    <source>
        <dbReference type="EMBL" id="QDS33187.1"/>
    </source>
</evidence>
<keyword evidence="11" id="KW-0472">Membrane</keyword>
<organism evidence="13 14">
    <name type="scientific">Brevibacillus brevis</name>
    <name type="common">Bacillus brevis</name>
    <dbReference type="NCBI Taxonomy" id="1393"/>
    <lineage>
        <taxon>Bacteria</taxon>
        <taxon>Bacillati</taxon>
        <taxon>Bacillota</taxon>
        <taxon>Bacilli</taxon>
        <taxon>Bacillales</taxon>
        <taxon>Paenibacillaceae</taxon>
        <taxon>Brevibacillus</taxon>
    </lineage>
</organism>
<keyword evidence="4" id="KW-0597">Phosphoprotein</keyword>
<evidence type="ECO:0000256" key="11">
    <source>
        <dbReference type="SAM" id="Phobius"/>
    </source>
</evidence>
<dbReference type="SMART" id="SM00387">
    <property type="entry name" value="HATPase_c"/>
    <property type="match status" value="1"/>
</dbReference>
<evidence type="ECO:0000256" key="7">
    <source>
        <dbReference type="ARBA" id="ARBA00022777"/>
    </source>
</evidence>
<comment type="catalytic activity">
    <reaction evidence="1">
        <text>ATP + protein L-histidine = ADP + protein N-phospho-L-histidine.</text>
        <dbReference type="EC" id="2.7.13.3"/>
    </reaction>
</comment>
<evidence type="ECO:0000313" key="14">
    <source>
        <dbReference type="Proteomes" id="UP000317713"/>
    </source>
</evidence>
<keyword evidence="9" id="KW-0902">Two-component regulatory system</keyword>
<evidence type="ECO:0000256" key="1">
    <source>
        <dbReference type="ARBA" id="ARBA00000085"/>
    </source>
</evidence>
<dbReference type="InterPro" id="IPR004358">
    <property type="entry name" value="Sig_transdc_His_kin-like_C"/>
</dbReference>
<dbReference type="GO" id="GO:0005886">
    <property type="term" value="C:plasma membrane"/>
    <property type="evidence" value="ECO:0007669"/>
    <property type="project" value="UniProtKB-SubCell"/>
</dbReference>
<keyword evidence="10" id="KW-0175">Coiled coil</keyword>
<keyword evidence="8" id="KW-0067">ATP-binding</keyword>
<dbReference type="PRINTS" id="PR00344">
    <property type="entry name" value="BCTRLSENSOR"/>
</dbReference>
<evidence type="ECO:0000256" key="9">
    <source>
        <dbReference type="ARBA" id="ARBA00023012"/>
    </source>
</evidence>
<dbReference type="AlphaFoldDB" id="A0A517I2Q7"/>
<dbReference type="SUPFAM" id="SSF55874">
    <property type="entry name" value="ATPase domain of HSP90 chaperone/DNA topoisomerase II/histidine kinase"/>
    <property type="match status" value="1"/>
</dbReference>
<dbReference type="PANTHER" id="PTHR45453">
    <property type="entry name" value="PHOSPHATE REGULON SENSOR PROTEIN PHOR"/>
    <property type="match status" value="1"/>
</dbReference>
<dbReference type="GO" id="GO:0000155">
    <property type="term" value="F:phosphorelay sensor kinase activity"/>
    <property type="evidence" value="ECO:0007669"/>
    <property type="project" value="InterPro"/>
</dbReference>
<evidence type="ECO:0000256" key="8">
    <source>
        <dbReference type="ARBA" id="ARBA00022840"/>
    </source>
</evidence>
<dbReference type="InterPro" id="IPR036890">
    <property type="entry name" value="HATPase_C_sf"/>
</dbReference>
<evidence type="ECO:0000259" key="12">
    <source>
        <dbReference type="PROSITE" id="PS50109"/>
    </source>
</evidence>
<evidence type="ECO:0000256" key="3">
    <source>
        <dbReference type="ARBA" id="ARBA00012438"/>
    </source>
</evidence>
<feature type="transmembrane region" description="Helical" evidence="11">
    <location>
        <begin position="12"/>
        <end position="32"/>
    </location>
</feature>
<feature type="transmembrane region" description="Helical" evidence="11">
    <location>
        <begin position="38"/>
        <end position="55"/>
    </location>
</feature>